<feature type="domain" description="Glycosyl transferase family 1" evidence="2">
    <location>
        <begin position="215"/>
        <end position="304"/>
    </location>
</feature>
<dbReference type="Gene3D" id="3.40.50.2000">
    <property type="entry name" value="Glycogen Phosphorylase B"/>
    <property type="match status" value="1"/>
</dbReference>
<dbReference type="PANTHER" id="PTHR12526:SF627">
    <property type="entry name" value="D-RHAMNOSYLTRANSFERASE WBPZ"/>
    <property type="match status" value="1"/>
</dbReference>
<dbReference type="AlphaFoldDB" id="A0A4Q7J1G3"/>
<proteinExistence type="predicted"/>
<organism evidence="3 4">
    <name type="scientific">Amycolatopsis suaedae</name>
    <dbReference type="NCBI Taxonomy" id="2510978"/>
    <lineage>
        <taxon>Bacteria</taxon>
        <taxon>Bacillati</taxon>
        <taxon>Actinomycetota</taxon>
        <taxon>Actinomycetes</taxon>
        <taxon>Pseudonocardiales</taxon>
        <taxon>Pseudonocardiaceae</taxon>
        <taxon>Amycolatopsis</taxon>
    </lineage>
</organism>
<protein>
    <submittedName>
        <fullName evidence="3">Glycosyltransferase</fullName>
    </submittedName>
</protein>
<dbReference type="RefSeq" id="WP_130478934.1">
    <property type="nucleotide sequence ID" value="NZ_SFCC01000018.1"/>
</dbReference>
<dbReference type="InterPro" id="IPR001296">
    <property type="entry name" value="Glyco_trans_1"/>
</dbReference>
<name>A0A4Q7J1G3_9PSEU</name>
<keyword evidence="4" id="KW-1185">Reference proteome</keyword>
<keyword evidence="1 3" id="KW-0808">Transferase</keyword>
<dbReference type="OrthoDB" id="9794513at2"/>
<dbReference type="PANTHER" id="PTHR12526">
    <property type="entry name" value="GLYCOSYLTRANSFERASE"/>
    <property type="match status" value="1"/>
</dbReference>
<accession>A0A4Q7J1G3</accession>
<evidence type="ECO:0000259" key="2">
    <source>
        <dbReference type="Pfam" id="PF00534"/>
    </source>
</evidence>
<comment type="caution">
    <text evidence="3">The sequence shown here is derived from an EMBL/GenBank/DDBJ whole genome shotgun (WGS) entry which is preliminary data.</text>
</comment>
<dbReference type="Pfam" id="PF00534">
    <property type="entry name" value="Glycos_transf_1"/>
    <property type="match status" value="1"/>
</dbReference>
<gene>
    <name evidence="3" type="ORF">EWH70_30065</name>
</gene>
<sequence>MTASPVRPLRVLVWHVHGSWTTSLVHGGHTYLLPTRSSGDCWGRGRAGRPWPESAVEVPVEELAHTPVDVVVLQRQEELELVHRWLGRRPGEDVPAVFVEHNTPKGDVPNTRHPMADRPDLPVVHVTHFNNLVWDTGTAPVVVIPHGIVDPGERYSGELERAAVVVNEPVRRWRVTGTDLLPAFARALPLDVFGMGLADLGRRTGVGEPRLTPVGDLDTARLHEEMARRRVYLHTARWTSLGLSLLEAMHLGMPVVALASTEAVRAVPAEAGVVSADVAELTSALTELAGDHGLATRMGKAAREFALDNYGLDSFLHAWDVLFERLLDEWEGVR</sequence>
<evidence type="ECO:0000256" key="1">
    <source>
        <dbReference type="ARBA" id="ARBA00022679"/>
    </source>
</evidence>
<evidence type="ECO:0000313" key="4">
    <source>
        <dbReference type="Proteomes" id="UP000292003"/>
    </source>
</evidence>
<reference evidence="3 4" key="1">
    <citation type="submission" date="2019-02" db="EMBL/GenBank/DDBJ databases">
        <title>Draft genome sequence of Amycolatopsis sp. 8-3EHSu isolated from roots of Suaeda maritima.</title>
        <authorList>
            <person name="Duangmal K."/>
            <person name="Chantavorakit T."/>
        </authorList>
    </citation>
    <scope>NUCLEOTIDE SEQUENCE [LARGE SCALE GENOMIC DNA]</scope>
    <source>
        <strain evidence="3 4">8-3EHSu</strain>
    </source>
</reference>
<dbReference type="Proteomes" id="UP000292003">
    <property type="component" value="Unassembled WGS sequence"/>
</dbReference>
<dbReference type="EMBL" id="SFCC01000018">
    <property type="protein sequence ID" value="RZQ60233.1"/>
    <property type="molecule type" value="Genomic_DNA"/>
</dbReference>
<dbReference type="SUPFAM" id="SSF53756">
    <property type="entry name" value="UDP-Glycosyltransferase/glycogen phosphorylase"/>
    <property type="match status" value="1"/>
</dbReference>
<evidence type="ECO:0000313" key="3">
    <source>
        <dbReference type="EMBL" id="RZQ60233.1"/>
    </source>
</evidence>
<dbReference type="GO" id="GO:0016757">
    <property type="term" value="F:glycosyltransferase activity"/>
    <property type="evidence" value="ECO:0007669"/>
    <property type="project" value="InterPro"/>
</dbReference>